<dbReference type="AlphaFoldDB" id="A0AAV6N011"/>
<evidence type="ECO:0000256" key="1">
    <source>
        <dbReference type="SAM" id="MobiDB-lite"/>
    </source>
</evidence>
<feature type="non-terminal residue" evidence="2">
    <location>
        <position position="1"/>
    </location>
</feature>
<comment type="caution">
    <text evidence="2">The sequence shown here is derived from an EMBL/GenBank/DDBJ whole genome shotgun (WGS) entry which is preliminary data.</text>
</comment>
<evidence type="ECO:0000313" key="2">
    <source>
        <dbReference type="EMBL" id="KAG6589061.1"/>
    </source>
</evidence>
<dbReference type="PANTHER" id="PTHR36071:SF1">
    <property type="entry name" value="DNA DOUBLE-STRAND BREAK REPAIR PROTEIN"/>
    <property type="match status" value="1"/>
</dbReference>
<accession>A0AAV6N011</accession>
<dbReference type="EMBL" id="JAGKQH010000011">
    <property type="protein sequence ID" value="KAG6589061.1"/>
    <property type="molecule type" value="Genomic_DNA"/>
</dbReference>
<protein>
    <submittedName>
        <fullName evidence="2">Uncharacterized protein</fullName>
    </submittedName>
</protein>
<evidence type="ECO:0000313" key="3">
    <source>
        <dbReference type="Proteomes" id="UP000685013"/>
    </source>
</evidence>
<reference evidence="2 3" key="1">
    <citation type="journal article" date="2021" name="Hortic Res">
        <title>The domestication of Cucurbita argyrosperma as revealed by the genome of its wild relative.</title>
        <authorList>
            <person name="Barrera-Redondo J."/>
            <person name="Sanchez-de la Vega G."/>
            <person name="Aguirre-Liguori J.A."/>
            <person name="Castellanos-Morales G."/>
            <person name="Gutierrez-Guerrero Y.T."/>
            <person name="Aguirre-Dugua X."/>
            <person name="Aguirre-Planter E."/>
            <person name="Tenaillon M.I."/>
            <person name="Lira-Saade R."/>
            <person name="Eguiarte L.E."/>
        </authorList>
    </citation>
    <scope>NUCLEOTIDE SEQUENCE [LARGE SCALE GENOMIC DNA]</scope>
    <source>
        <strain evidence="2">JBR-2021</strain>
    </source>
</reference>
<dbReference type="Proteomes" id="UP000685013">
    <property type="component" value="Chromosome 11"/>
</dbReference>
<dbReference type="PANTHER" id="PTHR36071">
    <property type="entry name" value="DNA DOUBLE-STRAND BREAK REPAIR PROTEIN"/>
    <property type="match status" value="1"/>
</dbReference>
<keyword evidence="3" id="KW-1185">Reference proteome</keyword>
<sequence length="736" mass="83943">MEFCKTDSQELLLQIRRQEELLKSKRRWLLGLPTSVPSLKHFDHSDFLNKKNLPESLLREDDVFYETVKTRVEEAFGALNVETSRLEDSVGLEKTRCKLKRVIKEFIPKVLRRESQDCHQLEIVKRLAQLLNDPKNFRRGCRRGCSATSTSSLPSLQDAASQVLYRLGDLPTQGLIAMHRKLSGVRVMPQMKRHKHGWGRDRLINVLTKISKKMLSSLREGDKLQESLAKAMAMAELSLKLVSGHHNSSIIEFYPFSPQIKTLHNEIVKAIWFVRKKSDFRKLKQLKSLLDPDSKVPNRCLRTAIKQMLIDYLFECCDMDTVPKSLLKALAMINADSRSASHSFFSQDETEEEVECVFSLSAQMKQVVWDLLPNREFEHEFADAYMEELEESDDDFDDDGSGSCDGGLPREDNGSHSVYVEGMGESMPGNLGYSSVGNVLSPSQASMKSPDVRPLQRSELTHFTREGSLDSSFNFCSSFMESKVQIDTYNLSSNQQVVNKDTISFSHRMNDSPSSKFTPNILLDKSTIDLAKTPCLSSFNMSCAMPQMEPCKPNPFKNQYLVIQEACDGTSMIAYNFIGRLLEEFAKSEGVDLDWCANLYLSTHSSIEEDPPEVEQTHTKAKGGDSVIIHVCEELIPSLSESGTKRLQLLLGFGATRIESLEFILGKNEEVCIAFEDVHTRHFWRHYKRTCIHYDPRKHRTLLQKEVYAYSYSEEDKEFKLPKLLSSLVMRLRNGI</sequence>
<feature type="region of interest" description="Disordered" evidence="1">
    <location>
        <begin position="390"/>
        <end position="413"/>
    </location>
</feature>
<feature type="compositionally biased region" description="Acidic residues" evidence="1">
    <location>
        <begin position="390"/>
        <end position="400"/>
    </location>
</feature>
<gene>
    <name evidence="2" type="ORF">SDJN03_17626</name>
</gene>
<name>A0AAV6N011_9ROSI</name>
<organism evidence="2 3">
    <name type="scientific">Cucurbita argyrosperma subsp. sororia</name>
    <dbReference type="NCBI Taxonomy" id="37648"/>
    <lineage>
        <taxon>Eukaryota</taxon>
        <taxon>Viridiplantae</taxon>
        <taxon>Streptophyta</taxon>
        <taxon>Embryophyta</taxon>
        <taxon>Tracheophyta</taxon>
        <taxon>Spermatophyta</taxon>
        <taxon>Magnoliopsida</taxon>
        <taxon>eudicotyledons</taxon>
        <taxon>Gunneridae</taxon>
        <taxon>Pentapetalae</taxon>
        <taxon>rosids</taxon>
        <taxon>fabids</taxon>
        <taxon>Cucurbitales</taxon>
        <taxon>Cucurbitaceae</taxon>
        <taxon>Cucurbiteae</taxon>
        <taxon>Cucurbita</taxon>
    </lineage>
</organism>
<proteinExistence type="predicted"/>